<dbReference type="InterPro" id="IPR050628">
    <property type="entry name" value="SNF2_RAD54_helicase_TF"/>
</dbReference>
<keyword evidence="3" id="KW-0347">Helicase</keyword>
<dbReference type="GO" id="GO:0005524">
    <property type="term" value="F:ATP binding"/>
    <property type="evidence" value="ECO:0007669"/>
    <property type="project" value="UniProtKB-KW"/>
</dbReference>
<accession>A0A1V0SJF9</accession>
<dbReference type="GO" id="GO:0008270">
    <property type="term" value="F:zinc ion binding"/>
    <property type="evidence" value="ECO:0007669"/>
    <property type="project" value="UniProtKB-KW"/>
</dbReference>
<dbReference type="Gene3D" id="3.30.40.10">
    <property type="entry name" value="Zinc/RING finger domain, C3HC4 (zinc finger)"/>
    <property type="match status" value="1"/>
</dbReference>
<evidence type="ECO:0000256" key="4">
    <source>
        <dbReference type="ARBA" id="ARBA00022840"/>
    </source>
</evidence>
<keyword evidence="2" id="KW-0378">Hydrolase</keyword>
<evidence type="ECO:0000313" key="7">
    <source>
        <dbReference type="EMBL" id="ARF11855.1"/>
    </source>
</evidence>
<dbReference type="InterPro" id="IPR001841">
    <property type="entry name" value="Znf_RING"/>
</dbReference>
<dbReference type="GO" id="GO:0016787">
    <property type="term" value="F:hydrolase activity"/>
    <property type="evidence" value="ECO:0007669"/>
    <property type="project" value="UniProtKB-KW"/>
</dbReference>
<evidence type="ECO:0000256" key="1">
    <source>
        <dbReference type="ARBA" id="ARBA00022741"/>
    </source>
</evidence>
<gene>
    <name evidence="7" type="ORF">Klosneuvirus_2_291</name>
</gene>
<protein>
    <submittedName>
        <fullName evidence="7">RING finger domain protein</fullName>
    </submittedName>
</protein>
<keyword evidence="5" id="KW-0479">Metal-binding</keyword>
<keyword evidence="5" id="KW-0862">Zinc</keyword>
<dbReference type="GO" id="GO:0008094">
    <property type="term" value="F:ATP-dependent activity, acting on DNA"/>
    <property type="evidence" value="ECO:0007669"/>
    <property type="project" value="TreeGrafter"/>
</dbReference>
<dbReference type="PROSITE" id="PS50089">
    <property type="entry name" value="ZF_RING_2"/>
    <property type="match status" value="1"/>
</dbReference>
<dbReference type="EMBL" id="KY684109">
    <property type="protein sequence ID" value="ARF11855.1"/>
    <property type="molecule type" value="Genomic_DNA"/>
</dbReference>
<dbReference type="InterPro" id="IPR013083">
    <property type="entry name" value="Znf_RING/FYVE/PHD"/>
</dbReference>
<evidence type="ECO:0000256" key="2">
    <source>
        <dbReference type="ARBA" id="ARBA00022801"/>
    </source>
</evidence>
<dbReference type="SUPFAM" id="SSF57850">
    <property type="entry name" value="RING/U-box"/>
    <property type="match status" value="1"/>
</dbReference>
<proteinExistence type="predicted"/>
<dbReference type="SMART" id="SM00184">
    <property type="entry name" value="RING"/>
    <property type="match status" value="1"/>
</dbReference>
<dbReference type="PANTHER" id="PTHR45626">
    <property type="entry name" value="TRANSCRIPTION TERMINATION FACTOR 2-RELATED"/>
    <property type="match status" value="1"/>
</dbReference>
<dbReference type="GO" id="GO:0004386">
    <property type="term" value="F:helicase activity"/>
    <property type="evidence" value="ECO:0007669"/>
    <property type="project" value="UniProtKB-KW"/>
</dbReference>
<evidence type="ECO:0000256" key="3">
    <source>
        <dbReference type="ARBA" id="ARBA00022806"/>
    </source>
</evidence>
<evidence type="ECO:0000259" key="6">
    <source>
        <dbReference type="PROSITE" id="PS50089"/>
    </source>
</evidence>
<keyword evidence="5" id="KW-0863">Zinc-finger</keyword>
<dbReference type="GO" id="GO:0006281">
    <property type="term" value="P:DNA repair"/>
    <property type="evidence" value="ECO:0007669"/>
    <property type="project" value="TreeGrafter"/>
</dbReference>
<keyword evidence="1" id="KW-0547">Nucleotide-binding</keyword>
<name>A0A1V0SJF9_9VIRU</name>
<feature type="domain" description="RING-type" evidence="6">
    <location>
        <begin position="466"/>
        <end position="507"/>
    </location>
</feature>
<reference evidence="7" key="1">
    <citation type="journal article" date="2017" name="Science">
        <title>Giant viruses with an expanded complement of translation system components.</title>
        <authorList>
            <person name="Schulz F."/>
            <person name="Yutin N."/>
            <person name="Ivanova N.N."/>
            <person name="Ortega D.R."/>
            <person name="Lee T.K."/>
            <person name="Vierheilig J."/>
            <person name="Daims H."/>
            <person name="Horn M."/>
            <person name="Wagner M."/>
            <person name="Jensen G.J."/>
            <person name="Kyrpides N.C."/>
            <person name="Koonin E.V."/>
            <person name="Woyke T."/>
        </authorList>
    </citation>
    <scope>NUCLEOTIDE SEQUENCE</scope>
    <source>
        <strain evidence="7">KNV1</strain>
    </source>
</reference>
<keyword evidence="4" id="KW-0067">ATP-binding</keyword>
<sequence>MAKHELIYSRLNIRNHPPNKQYYITDKQIYYYDNGTKVVIDTDDNAYIELEKNYNFIKPKVQIDNLNGSLKVILDFDIDELSNLLQVPCKIVGRKTLFTAFQKGYNEEQNSYLSKLILHIYSNLLSKTANFETWFKQQELNQLKVSYLPRYIYAIGGFYIDTQEGKILSNVNANNVIFHGGIIHDSTNLWIEKIVALINKNNNVKQSKKNCFIYTNCTLIICTKPMCTYWHDKLQGETTKIRVIKNNRDYVNMIYNDIMNLDYIIINYEVILHKIFMSSVNEYNLNNNKLETILNIIKNEFSTFDNIKDRNLIIFSLIVWYRIIIDHQSFHNIVENNFDLIMTLESVIKWINISNLPTNYDQYMNMLKFMGHIKDVSCPFYDNNNNICYLEKLFYTLGIAKQIKINEQTTIIQSNTLENTVISNIKNKNISKIYDILNLLCENTVTRQEYIDMMKGQDVVFDNLQCSVCYGKYNYDETLFIRNCHHYFCINCCLQILFDKTNCPLCRSSFGLNDLIYVDDMRENSKINHLIKLINMLPDDSFVFVHNRRHKNYITNYLQKYKIRKQIQWIYNDISKIQSMLESTKHSNNINIFFYDLYNVTKIKEVLKSCTNVNNVNIYYFVYDVATNKFKSSL</sequence>
<evidence type="ECO:0000256" key="5">
    <source>
        <dbReference type="PROSITE-ProRule" id="PRU00175"/>
    </source>
</evidence>
<organism evidence="7">
    <name type="scientific">Klosneuvirus KNV1</name>
    <dbReference type="NCBI Taxonomy" id="1977640"/>
    <lineage>
        <taxon>Viruses</taxon>
        <taxon>Varidnaviria</taxon>
        <taxon>Bamfordvirae</taxon>
        <taxon>Nucleocytoviricota</taxon>
        <taxon>Megaviricetes</taxon>
        <taxon>Imitervirales</taxon>
        <taxon>Mimiviridae</taxon>
        <taxon>Klosneuvirinae</taxon>
        <taxon>Klosneuvirus</taxon>
    </lineage>
</organism>